<evidence type="ECO:0000313" key="3">
    <source>
        <dbReference type="Proteomes" id="UP000319837"/>
    </source>
</evidence>
<dbReference type="Proteomes" id="UP000319837">
    <property type="component" value="Unassembled WGS sequence"/>
</dbReference>
<keyword evidence="1" id="KW-1133">Transmembrane helix</keyword>
<dbReference type="EMBL" id="RIBP01000001">
    <property type="protein sequence ID" value="TRZ39609.1"/>
    <property type="molecule type" value="Genomic_DNA"/>
</dbReference>
<accession>A0A553SRI7</accession>
<feature type="transmembrane region" description="Helical" evidence="1">
    <location>
        <begin position="123"/>
        <end position="144"/>
    </location>
</feature>
<proteinExistence type="predicted"/>
<gene>
    <name evidence="2" type="ORF">CEQ21_01175</name>
</gene>
<evidence type="ECO:0000256" key="1">
    <source>
        <dbReference type="SAM" id="Phobius"/>
    </source>
</evidence>
<feature type="transmembrane region" description="Helical" evidence="1">
    <location>
        <begin position="29"/>
        <end position="48"/>
    </location>
</feature>
<sequence length="145" mass="17074">MLGYQYKRVNENKYYHIIDLFQSQTIYKLVLFLLILFLIAGMLLFVYLSIKFYSIITNKILNLQLTSNFVYYLVSINLIITAFQGVIQEMINGNSALFFYLYPLILLSVTIIFILLHKQKKKIFASLILSMLFYIMNVSIPLILF</sequence>
<comment type="caution">
    <text evidence="2">The sequence shown here is derived from an EMBL/GenBank/DDBJ whole genome shotgun (WGS) entry which is preliminary data.</text>
</comment>
<reference evidence="3" key="1">
    <citation type="submission" date="2018-10" db="EMBL/GenBank/DDBJ databases">
        <title>FDA dAtabase for Regulatory Grade micrObial Sequences (FDA-ARGOS): Supporting development and validation of Infectious Disease Dx tests.</title>
        <authorList>
            <person name="Minogue T."/>
            <person name="Wolcott M."/>
            <person name="Wasieloski L."/>
            <person name="Aguilar W."/>
            <person name="Moore D."/>
            <person name="Tallon L."/>
            <person name="Sadzewicz L."/>
            <person name="Sengamalay N."/>
            <person name="Ott S."/>
            <person name="Godinez A."/>
            <person name="Nagaraj S."/>
            <person name="Vavikolanu K."/>
            <person name="Vyas G."/>
            <person name="Nadendla S."/>
            <person name="George J."/>
            <person name="Sichtig H."/>
        </authorList>
    </citation>
    <scope>NUCLEOTIDE SEQUENCE [LARGE SCALE GENOMIC DNA]</scope>
    <source>
        <strain evidence="3">FDAARGOS_343</strain>
    </source>
</reference>
<dbReference type="AlphaFoldDB" id="A0A553SRI7"/>
<feature type="transmembrane region" description="Helical" evidence="1">
    <location>
        <begin position="69"/>
        <end position="87"/>
    </location>
</feature>
<keyword evidence="1" id="KW-0472">Membrane</keyword>
<protein>
    <submittedName>
        <fullName evidence="2">Uncharacterized protein</fullName>
    </submittedName>
</protein>
<keyword evidence="1" id="KW-0812">Transmembrane</keyword>
<name>A0A553SRI7_NIACI</name>
<feature type="transmembrane region" description="Helical" evidence="1">
    <location>
        <begin position="99"/>
        <end position="116"/>
    </location>
</feature>
<evidence type="ECO:0000313" key="2">
    <source>
        <dbReference type="EMBL" id="TRZ39609.1"/>
    </source>
</evidence>
<organism evidence="2 3">
    <name type="scientific">Niallia circulans</name>
    <name type="common">Bacillus circulans</name>
    <dbReference type="NCBI Taxonomy" id="1397"/>
    <lineage>
        <taxon>Bacteria</taxon>
        <taxon>Bacillati</taxon>
        <taxon>Bacillota</taxon>
        <taxon>Bacilli</taxon>
        <taxon>Bacillales</taxon>
        <taxon>Bacillaceae</taxon>
        <taxon>Niallia</taxon>
    </lineage>
</organism>